<sequence>MIAATIQLMTVVTNLVFKVKNQVASSLMHPMPQNVEIRLSVQSVLIGVILIINNVTFQIVSSFQTGYTLYYGYMMNNYE</sequence>
<evidence type="ECO:0000313" key="1">
    <source>
        <dbReference type="Proteomes" id="UP000887565"/>
    </source>
</evidence>
<keyword evidence="1" id="KW-1185">Reference proteome</keyword>
<protein>
    <submittedName>
        <fullName evidence="2">Uncharacterized protein</fullName>
    </submittedName>
</protein>
<evidence type="ECO:0000313" key="2">
    <source>
        <dbReference type="WBParaSite" id="nRc.2.0.1.t02058-RA"/>
    </source>
</evidence>
<reference evidence="2" key="1">
    <citation type="submission" date="2022-11" db="UniProtKB">
        <authorList>
            <consortium name="WormBaseParasite"/>
        </authorList>
    </citation>
    <scope>IDENTIFICATION</scope>
</reference>
<accession>A0A915HJ91</accession>
<dbReference type="AlphaFoldDB" id="A0A915HJ91"/>
<name>A0A915HJ91_ROMCU</name>
<dbReference type="WBParaSite" id="nRc.2.0.1.t02058-RA">
    <property type="protein sequence ID" value="nRc.2.0.1.t02058-RA"/>
    <property type="gene ID" value="nRc.2.0.1.g02058"/>
</dbReference>
<proteinExistence type="predicted"/>
<organism evidence="1 2">
    <name type="scientific">Romanomermis culicivorax</name>
    <name type="common">Nematode worm</name>
    <dbReference type="NCBI Taxonomy" id="13658"/>
    <lineage>
        <taxon>Eukaryota</taxon>
        <taxon>Metazoa</taxon>
        <taxon>Ecdysozoa</taxon>
        <taxon>Nematoda</taxon>
        <taxon>Enoplea</taxon>
        <taxon>Dorylaimia</taxon>
        <taxon>Mermithida</taxon>
        <taxon>Mermithoidea</taxon>
        <taxon>Mermithidae</taxon>
        <taxon>Romanomermis</taxon>
    </lineage>
</organism>
<dbReference type="Proteomes" id="UP000887565">
    <property type="component" value="Unplaced"/>
</dbReference>